<feature type="transmembrane region" description="Helical" evidence="10">
    <location>
        <begin position="52"/>
        <end position="74"/>
    </location>
</feature>
<feature type="transmembrane region" description="Helical" evidence="10">
    <location>
        <begin position="102"/>
        <end position="126"/>
    </location>
</feature>
<feature type="transmembrane region" description="Helical" evidence="10">
    <location>
        <begin position="138"/>
        <end position="162"/>
    </location>
</feature>
<keyword evidence="7 10" id="KW-0472">Membrane</keyword>
<reference evidence="13 14" key="1">
    <citation type="journal article" date="2014" name="PLoS ONE">
        <title>Global Analysis of Gene Expression Profiles in Physic Nut (Jatropha curcas L.) Seedlings Exposed to Salt Stress.</title>
        <authorList>
            <person name="Zhang L."/>
            <person name="Zhang C."/>
            <person name="Wu P."/>
            <person name="Chen Y."/>
            <person name="Li M."/>
            <person name="Jiang H."/>
            <person name="Wu G."/>
        </authorList>
    </citation>
    <scope>NUCLEOTIDE SEQUENCE [LARGE SCALE GENOMIC DNA]</scope>
    <source>
        <strain evidence="14">cv. GZQX0401</strain>
        <tissue evidence="13">Young leaves</tissue>
    </source>
</reference>
<evidence type="ECO:0000256" key="3">
    <source>
        <dbReference type="ARBA" id="ARBA00011489"/>
    </source>
</evidence>
<evidence type="ECO:0000313" key="14">
    <source>
        <dbReference type="Proteomes" id="UP000027138"/>
    </source>
</evidence>
<dbReference type="NCBIfam" id="TIGR01569">
    <property type="entry name" value="A_tha_TIGR01569"/>
    <property type="match status" value="1"/>
</dbReference>
<evidence type="ECO:0000256" key="1">
    <source>
        <dbReference type="ARBA" id="ARBA00004651"/>
    </source>
</evidence>
<comment type="subunit">
    <text evidence="3 10">Homodimer and heterodimers.</text>
</comment>
<gene>
    <name evidence="13" type="ORF">JCGZ_04188</name>
</gene>
<dbReference type="Proteomes" id="UP000027138">
    <property type="component" value="Unassembled WGS sequence"/>
</dbReference>
<protein>
    <recommendedName>
        <fullName evidence="10">CASP-like protein</fullName>
    </recommendedName>
</protein>
<dbReference type="PANTHER" id="PTHR36488">
    <property type="entry name" value="CASP-LIKE PROTEIN 1U1"/>
    <property type="match status" value="1"/>
</dbReference>
<keyword evidence="5 10" id="KW-0812">Transmembrane</keyword>
<dbReference type="InterPro" id="IPR006702">
    <property type="entry name" value="CASP_dom"/>
</dbReference>
<dbReference type="GO" id="GO:0071555">
    <property type="term" value="P:cell wall organization"/>
    <property type="evidence" value="ECO:0007669"/>
    <property type="project" value="UniProtKB-KW"/>
</dbReference>
<proteinExistence type="inferred from homology"/>
<evidence type="ECO:0000256" key="10">
    <source>
        <dbReference type="RuleBase" id="RU361233"/>
    </source>
</evidence>
<dbReference type="AlphaFoldDB" id="A0A067KXZ9"/>
<name>A0A067KXZ9_JATCU</name>
<keyword evidence="8" id="KW-0961">Cell wall biogenesis/degradation</keyword>
<evidence type="ECO:0000256" key="9">
    <source>
        <dbReference type="ARBA" id="ARBA00025302"/>
    </source>
</evidence>
<comment type="function">
    <text evidence="9">Regulates membrane-cell wall junctions and localized cell wall deposition. Required for establishment of the Casparian strip membrane domain (CSD) and the subsequent formation of Casparian strips, a cell wall modification of the root endodermis that determines an apoplastic barrier between the intraorganismal apoplasm and the extraorganismal apoplasm and prevents lateral diffusion.</text>
</comment>
<feature type="region of interest" description="Disordered" evidence="11">
    <location>
        <begin position="1"/>
        <end position="25"/>
    </location>
</feature>
<dbReference type="GO" id="GO:0005886">
    <property type="term" value="C:plasma membrane"/>
    <property type="evidence" value="ECO:0007669"/>
    <property type="project" value="UniProtKB-SubCell"/>
</dbReference>
<feature type="domain" description="Casparian strip membrane protein" evidence="12">
    <location>
        <begin position="51"/>
        <end position="197"/>
    </location>
</feature>
<dbReference type="STRING" id="180498.A0A067KXZ9"/>
<evidence type="ECO:0000256" key="11">
    <source>
        <dbReference type="SAM" id="MobiDB-lite"/>
    </source>
</evidence>
<evidence type="ECO:0000256" key="4">
    <source>
        <dbReference type="ARBA" id="ARBA00022475"/>
    </source>
</evidence>
<dbReference type="Pfam" id="PF04535">
    <property type="entry name" value="CASP_dom"/>
    <property type="match status" value="1"/>
</dbReference>
<sequence>MDSEKSGEEATITIQDTKTDPKSKGKAIAGATGLVTSKATYMQQKGGWKKGAAIFDFVLRLCAITAGLAATSIMGTTEQSLPFFTQFFQFHAEYDDIETFRFFTFANGIASGYLVLSLPFSIVCIVRPYATGPRLFLIIFDSVAMALIVAAASAATAIAYLAHNGNSDANWNAICNQFTDFCQSSSSAIVASFIAAVMLLFLIILSAVALRRN</sequence>
<evidence type="ECO:0000256" key="7">
    <source>
        <dbReference type="ARBA" id="ARBA00023136"/>
    </source>
</evidence>
<keyword evidence="6 10" id="KW-1133">Transmembrane helix</keyword>
<keyword evidence="4 10" id="KW-1003">Cell membrane</keyword>
<feature type="transmembrane region" description="Helical" evidence="10">
    <location>
        <begin position="188"/>
        <end position="210"/>
    </location>
</feature>
<evidence type="ECO:0000313" key="13">
    <source>
        <dbReference type="EMBL" id="KDP39843.1"/>
    </source>
</evidence>
<dbReference type="InterPro" id="IPR006459">
    <property type="entry name" value="CASP/CASPL"/>
</dbReference>
<evidence type="ECO:0000256" key="5">
    <source>
        <dbReference type="ARBA" id="ARBA00022692"/>
    </source>
</evidence>
<dbReference type="KEGG" id="jcu:105632402"/>
<evidence type="ECO:0000256" key="2">
    <source>
        <dbReference type="ARBA" id="ARBA00007651"/>
    </source>
</evidence>
<accession>A0A067KXZ9</accession>
<comment type="subcellular location">
    <subcellularLocation>
        <location evidence="1 10">Cell membrane</location>
        <topology evidence="1 10">Multi-pass membrane protein</topology>
    </subcellularLocation>
</comment>
<evidence type="ECO:0000259" key="12">
    <source>
        <dbReference type="Pfam" id="PF04535"/>
    </source>
</evidence>
<evidence type="ECO:0000256" key="8">
    <source>
        <dbReference type="ARBA" id="ARBA00023316"/>
    </source>
</evidence>
<organism evidence="13 14">
    <name type="scientific">Jatropha curcas</name>
    <name type="common">Barbados nut</name>
    <dbReference type="NCBI Taxonomy" id="180498"/>
    <lineage>
        <taxon>Eukaryota</taxon>
        <taxon>Viridiplantae</taxon>
        <taxon>Streptophyta</taxon>
        <taxon>Embryophyta</taxon>
        <taxon>Tracheophyta</taxon>
        <taxon>Spermatophyta</taxon>
        <taxon>Magnoliopsida</taxon>
        <taxon>eudicotyledons</taxon>
        <taxon>Gunneridae</taxon>
        <taxon>Pentapetalae</taxon>
        <taxon>rosids</taxon>
        <taxon>fabids</taxon>
        <taxon>Malpighiales</taxon>
        <taxon>Euphorbiaceae</taxon>
        <taxon>Crotonoideae</taxon>
        <taxon>Jatropheae</taxon>
        <taxon>Jatropha</taxon>
    </lineage>
</organism>
<dbReference type="PANTHER" id="PTHR36488:SF11">
    <property type="entry name" value="CASP-LIKE PROTEIN"/>
    <property type="match status" value="1"/>
</dbReference>
<dbReference type="OrthoDB" id="753675at2759"/>
<dbReference type="InterPro" id="IPR044173">
    <property type="entry name" value="CASPL"/>
</dbReference>
<keyword evidence="14" id="KW-1185">Reference proteome</keyword>
<dbReference type="EMBL" id="KK914337">
    <property type="protein sequence ID" value="KDP39843.1"/>
    <property type="molecule type" value="Genomic_DNA"/>
</dbReference>
<evidence type="ECO:0000256" key="6">
    <source>
        <dbReference type="ARBA" id="ARBA00022989"/>
    </source>
</evidence>
<comment type="similarity">
    <text evidence="2 10">Belongs to the Casparian strip membrane proteins (CASP) family.</text>
</comment>